<feature type="signal peptide" evidence="2">
    <location>
        <begin position="1"/>
        <end position="19"/>
    </location>
</feature>
<evidence type="ECO:0000256" key="2">
    <source>
        <dbReference type="SAM" id="SignalP"/>
    </source>
</evidence>
<dbReference type="InterPro" id="IPR001322">
    <property type="entry name" value="Lamin_tail_dom"/>
</dbReference>
<dbReference type="Pfam" id="PF08757">
    <property type="entry name" value="CotH"/>
    <property type="match status" value="1"/>
</dbReference>
<evidence type="ECO:0000256" key="1">
    <source>
        <dbReference type="ARBA" id="ARBA00022729"/>
    </source>
</evidence>
<dbReference type="EMBL" id="CP003879">
    <property type="protein sequence ID" value="AFU70353.1"/>
    <property type="molecule type" value="Genomic_DNA"/>
</dbReference>
<name>K4IKM0_PSYTT</name>
<dbReference type="Pfam" id="PF18962">
    <property type="entry name" value="Por_Secre_tail"/>
    <property type="match status" value="1"/>
</dbReference>
<dbReference type="Gene3D" id="2.60.120.260">
    <property type="entry name" value="Galactose-binding domain-like"/>
    <property type="match status" value="1"/>
</dbReference>
<dbReference type="KEGG" id="ptq:P700755_003774"/>
<keyword evidence="5" id="KW-1185">Reference proteome</keyword>
<dbReference type="eggNOG" id="COG4935">
    <property type="taxonomic scope" value="Bacteria"/>
</dbReference>
<dbReference type="InterPro" id="IPR036415">
    <property type="entry name" value="Lamin_tail_dom_sf"/>
</dbReference>
<evidence type="ECO:0000313" key="5">
    <source>
        <dbReference type="Proteomes" id="UP000008514"/>
    </source>
</evidence>
<evidence type="ECO:0000259" key="3">
    <source>
        <dbReference type="PROSITE" id="PS51841"/>
    </source>
</evidence>
<dbReference type="eggNOG" id="COG2273">
    <property type="taxonomic scope" value="Bacteria"/>
</dbReference>
<dbReference type="STRING" id="313595.P700755_003774"/>
<dbReference type="InterPro" id="IPR014867">
    <property type="entry name" value="Spore_coat_CotH_CotH2/3/7"/>
</dbReference>
<dbReference type="NCBIfam" id="TIGR04183">
    <property type="entry name" value="Por_Secre_tail"/>
    <property type="match status" value="1"/>
</dbReference>
<evidence type="ECO:0000313" key="4">
    <source>
        <dbReference type="EMBL" id="AFU70353.1"/>
    </source>
</evidence>
<reference evidence="4" key="2">
    <citation type="submission" date="2012-09" db="EMBL/GenBank/DDBJ databases">
        <title>The complete sequence of Psychroflexus torquis an extreme psychrophile from sea-ice that is stimulated by light.</title>
        <authorList>
            <person name="Feng S."/>
            <person name="Powell S.M."/>
            <person name="Bowman J.P."/>
        </authorList>
    </citation>
    <scope>NUCLEOTIDE SEQUENCE [LARGE SCALE GENOMIC DNA]</scope>
    <source>
        <strain evidence="4">ATCC 700755</strain>
    </source>
</reference>
<dbReference type="PROSITE" id="PS51841">
    <property type="entry name" value="LTD"/>
    <property type="match status" value="1"/>
</dbReference>
<reference evidence="4" key="1">
    <citation type="submission" date="2006-03" db="EMBL/GenBank/DDBJ databases">
        <authorList>
            <person name="Bowman J."/>
            <person name="Ferriera S."/>
            <person name="Johnson J."/>
            <person name="Kravitz S."/>
            <person name="Halpern A."/>
            <person name="Remington K."/>
            <person name="Beeson K."/>
            <person name="Tran B."/>
            <person name="Rogers Y.-H."/>
            <person name="Friedman R."/>
            <person name="Venter J.C."/>
        </authorList>
    </citation>
    <scope>NUCLEOTIDE SEQUENCE [LARGE SCALE GENOMIC DNA]</scope>
    <source>
        <strain evidence="4">ATCC 700755</strain>
    </source>
</reference>
<protein>
    <submittedName>
        <fullName evidence="4">Secreted protein with CotH, lamin and Por secretion system C-terminal sorting domains</fullName>
    </submittedName>
</protein>
<accession>K4IKM0</accession>
<keyword evidence="1 2" id="KW-0732">Signal</keyword>
<feature type="domain" description="LTD" evidence="3">
    <location>
        <begin position="606"/>
        <end position="729"/>
    </location>
</feature>
<dbReference type="Proteomes" id="UP000008514">
    <property type="component" value="Chromosome"/>
</dbReference>
<dbReference type="HOGENOM" id="CLU_335196_0_0_10"/>
<organism evidence="4 5">
    <name type="scientific">Psychroflexus torquis (strain ATCC 700755 / CIP 106069 / ACAM 623)</name>
    <dbReference type="NCBI Taxonomy" id="313595"/>
    <lineage>
        <taxon>Bacteria</taxon>
        <taxon>Pseudomonadati</taxon>
        <taxon>Bacteroidota</taxon>
        <taxon>Flavobacteriia</taxon>
        <taxon>Flavobacteriales</taxon>
        <taxon>Flavobacteriaceae</taxon>
        <taxon>Psychroflexus</taxon>
    </lineage>
</organism>
<proteinExistence type="predicted"/>
<dbReference type="InterPro" id="IPR026444">
    <property type="entry name" value="Secre_tail"/>
</dbReference>
<gene>
    <name evidence="4" type="ordered locus">P700755_003774</name>
</gene>
<feature type="chain" id="PRO_5003877787" evidence="2">
    <location>
        <begin position="20"/>
        <end position="851"/>
    </location>
</feature>
<dbReference type="AlphaFoldDB" id="K4IKM0"/>
<dbReference type="Pfam" id="PF00932">
    <property type="entry name" value="LTD"/>
    <property type="match status" value="1"/>
</dbReference>
<dbReference type="SUPFAM" id="SSF74853">
    <property type="entry name" value="Lamin A/C globular tail domain"/>
    <property type="match status" value="1"/>
</dbReference>
<sequence>MKHLLLVATSICFSLTLFSQVSNLNDDFEGDGNINTWTEDACTINVLFSNPFPEEINTSNTVMKYEDSGGQYANVRFQTNENFDLTVNSSFSLKIYVPSNSITGTQPNQISLKLQDGTIDQPWTTQSEIIKPIVLDQWQDVSFNFATDNYINFDVDSPDPTTRTDFNRVLLQVNSENNFDFVMAYIDDFLYESRVCGEDVDTEAFTDSNLPIVIIETDNGDEIPDDPRIFGSMKIIQRPDGARNFVCDADNEEFLDYSGTISIEIRGSSSQLLPKKPYGFSTLSDDGSENDNVKLLGMPKENDWILNSFAFDKSMMRDFISYEMARQMGQYAVNLKYCEVVLNGDYIGLYALSEKIKRDGDRVDIAKLADDENTFPEVTGGYIMQTDRPDDDDPEAWNNNGAGYIHEKPNSDDITEEQSAYIESVFRNLDQTATNSDIINGYPSVIDVPSFIDYMLVAEMASNVDAYALSTYYHKDRGGKLRAGPVWDYNLTYGNDLFQFGFDRSFTDVWQFEFSNTGANFWNDLFADPTFKCYLSKRFNELTRAEEPLNYDYISNLIDSTAALISEALVREDERWNTIDDFSGEVTTMKSWIQERITWMGIELGDFSSCNSVQTPSLVITKIDYNPQETDIFPESDDLEFIEIQNSGSTVVDLTGIYLIKLGVSYQFHQNETIAAGESLYLVGNATRFQDKYGIVPFDTFTRDLSNKSQNLVLSDAFGNLIDQVEYLDEAPWPETADGDGFYLELINVNSDNSLASNWIASSAVLSTDNFDTGKVDFTIYPNPAEEKLMIESVQTIQEISIYNLLGQQVKTFQINFKSGEININDLNTGAYILNLKLVDGAKVSTMIFKK</sequence>
<dbReference type="eggNOG" id="COG1404">
    <property type="taxonomic scope" value="Bacteria"/>
</dbReference>
<dbReference type="RefSeq" id="WP_015025891.1">
    <property type="nucleotide sequence ID" value="NC_018721.1"/>
</dbReference>